<gene>
    <name evidence="2" type="ORF">EDC14_102061</name>
</gene>
<dbReference type="RefSeq" id="WP_132015297.1">
    <property type="nucleotide sequence ID" value="NZ_SLUN01000020.1"/>
</dbReference>
<dbReference type="Gene3D" id="3.40.50.410">
    <property type="entry name" value="von Willebrand factor, type A domain"/>
    <property type="match status" value="1"/>
</dbReference>
<reference evidence="2 3" key="1">
    <citation type="submission" date="2019-03" db="EMBL/GenBank/DDBJ databases">
        <title>Genomic Encyclopedia of Type Strains, Phase IV (KMG-IV): sequencing the most valuable type-strain genomes for metagenomic binning, comparative biology and taxonomic classification.</title>
        <authorList>
            <person name="Goeker M."/>
        </authorList>
    </citation>
    <scope>NUCLEOTIDE SEQUENCE [LARGE SCALE GENOMIC DNA]</scope>
    <source>
        <strain evidence="2 3">LX-B</strain>
    </source>
</reference>
<evidence type="ECO:0000313" key="2">
    <source>
        <dbReference type="EMBL" id="TCL63776.1"/>
    </source>
</evidence>
<evidence type="ECO:0000259" key="1">
    <source>
        <dbReference type="SMART" id="SM00327"/>
    </source>
</evidence>
<dbReference type="EMBL" id="SLUN01000020">
    <property type="protein sequence ID" value="TCL63776.1"/>
    <property type="molecule type" value="Genomic_DNA"/>
</dbReference>
<dbReference type="OrthoDB" id="9776116at2"/>
<dbReference type="SUPFAM" id="SSF53300">
    <property type="entry name" value="vWA-like"/>
    <property type="match status" value="1"/>
</dbReference>
<dbReference type="InterPro" id="IPR002881">
    <property type="entry name" value="DUF58"/>
</dbReference>
<dbReference type="CDD" id="cd00198">
    <property type="entry name" value="vWFA"/>
    <property type="match status" value="1"/>
</dbReference>
<dbReference type="PANTHER" id="PTHR33608">
    <property type="entry name" value="BLL2464 PROTEIN"/>
    <property type="match status" value="1"/>
</dbReference>
<name>A0A4R1RD79_HYDET</name>
<dbReference type="InterPro" id="IPR036465">
    <property type="entry name" value="vWFA_dom_sf"/>
</dbReference>
<dbReference type="SMART" id="SM00327">
    <property type="entry name" value="VWA"/>
    <property type="match status" value="1"/>
</dbReference>
<evidence type="ECO:0000313" key="3">
    <source>
        <dbReference type="Proteomes" id="UP000295008"/>
    </source>
</evidence>
<proteinExistence type="predicted"/>
<sequence>MIAKEILKKIKQIQFKINRLSDEATSGHYASAFKGSGIEFAEVREYYPGDDVRSIDWNVTARNGRPFIKRYVEERELTVMLAVDLSASQYFGSAGSLKSELAAEISALLAFLAIKNNDRVGLLIFTDRVEKYIPPQKGRRHVLRVIREILAYRPDSTGTDIRQALDFINKVTKHRSIVFLLSDFWDTQCERSLRQTARRHDLVAVRISDPREGQLPAVGLVEFTDRESGRKVLFDTSDPRLRQIFQENAQMQYQTMSRILRSSKVDSIEVSTAVPYLEPLQRFFLKRERQVR</sequence>
<dbReference type="Pfam" id="PF01882">
    <property type="entry name" value="DUF58"/>
    <property type="match status" value="1"/>
</dbReference>
<dbReference type="InterPro" id="IPR002035">
    <property type="entry name" value="VWF_A"/>
</dbReference>
<dbReference type="PANTHER" id="PTHR33608:SF6">
    <property type="entry name" value="BLL2464 PROTEIN"/>
    <property type="match status" value="1"/>
</dbReference>
<feature type="domain" description="VWFA" evidence="1">
    <location>
        <begin position="76"/>
        <end position="245"/>
    </location>
</feature>
<dbReference type="AlphaFoldDB" id="A0A4R1RD79"/>
<dbReference type="Proteomes" id="UP000295008">
    <property type="component" value="Unassembled WGS sequence"/>
</dbReference>
<protein>
    <submittedName>
        <fullName evidence="2">Uncharacterized protein DUF58</fullName>
    </submittedName>
</protein>
<accession>A0A4R1RD79</accession>
<comment type="caution">
    <text evidence="2">The sequence shown here is derived from an EMBL/GenBank/DDBJ whole genome shotgun (WGS) entry which is preliminary data.</text>
</comment>
<organism evidence="2 3">
    <name type="scientific">Hydrogenispora ethanolica</name>
    <dbReference type="NCBI Taxonomy" id="1082276"/>
    <lineage>
        <taxon>Bacteria</taxon>
        <taxon>Bacillati</taxon>
        <taxon>Bacillota</taxon>
        <taxon>Hydrogenispora</taxon>
    </lineage>
</organism>
<keyword evidence="3" id="KW-1185">Reference proteome</keyword>